<feature type="repeat" description="Hemopexin" evidence="16">
    <location>
        <begin position="249"/>
        <end position="305"/>
    </location>
</feature>
<dbReference type="GO" id="GO:0030574">
    <property type="term" value="P:collagen catabolic process"/>
    <property type="evidence" value="ECO:0000318"/>
    <property type="project" value="GO_Central"/>
</dbReference>
<feature type="binding site" evidence="14">
    <location>
        <position position="109"/>
    </location>
    <ligand>
        <name>Zn(2+)</name>
        <dbReference type="ChEBI" id="CHEBI:29105"/>
        <label>1</label>
    </ligand>
</feature>
<dbReference type="PRINTS" id="PR00138">
    <property type="entry name" value="MATRIXIN"/>
</dbReference>
<evidence type="ECO:0000256" key="15">
    <source>
        <dbReference type="PIRSR" id="PIRSR621190-4"/>
    </source>
</evidence>
<evidence type="ECO:0000256" key="3">
    <source>
        <dbReference type="ARBA" id="ARBA00022723"/>
    </source>
</evidence>
<evidence type="ECO:0000313" key="19">
    <source>
        <dbReference type="Proteomes" id="UP000018468"/>
    </source>
</evidence>
<keyword evidence="19" id="KW-1185">Reference proteome</keyword>
<dbReference type="GO" id="GO:0008270">
    <property type="term" value="F:zinc ion binding"/>
    <property type="evidence" value="ECO:0007669"/>
    <property type="project" value="InterPro"/>
</dbReference>
<dbReference type="GO" id="GO:0007368">
    <property type="term" value="P:determination of left/right symmetry"/>
    <property type="evidence" value="ECO:0007669"/>
    <property type="project" value="UniProtKB-ARBA"/>
</dbReference>
<protein>
    <recommendedName>
        <fullName evidence="17">Peptidase metallopeptidase domain-containing protein</fullName>
    </recommendedName>
</protein>
<dbReference type="eggNOG" id="KOG1565">
    <property type="taxonomic scope" value="Eukaryota"/>
</dbReference>
<evidence type="ECO:0000256" key="6">
    <source>
        <dbReference type="ARBA" id="ARBA00022801"/>
    </source>
</evidence>
<dbReference type="Bgee" id="ENSLOCG00000015675">
    <property type="expression patterns" value="Expressed in embryo"/>
</dbReference>
<evidence type="ECO:0000256" key="9">
    <source>
        <dbReference type="ARBA" id="ARBA00023049"/>
    </source>
</evidence>
<keyword evidence="3 13" id="KW-0479">Metal-binding</keyword>
<feature type="repeat" description="Hemopexin" evidence="16">
    <location>
        <begin position="362"/>
        <end position="416"/>
    </location>
</feature>
<dbReference type="Gene3D" id="3.40.390.10">
    <property type="entry name" value="Collagenase (Catalytic Domain)"/>
    <property type="match status" value="1"/>
</dbReference>
<keyword evidence="11" id="KW-0325">Glycoprotein</keyword>
<dbReference type="SUPFAM" id="SSF55486">
    <property type="entry name" value="Metalloproteases ('zincins'), catalytic domain"/>
    <property type="match status" value="1"/>
</dbReference>
<organism evidence="18 19">
    <name type="scientific">Lepisosteus oculatus</name>
    <name type="common">Spotted gar</name>
    <dbReference type="NCBI Taxonomy" id="7918"/>
    <lineage>
        <taxon>Eukaryota</taxon>
        <taxon>Metazoa</taxon>
        <taxon>Chordata</taxon>
        <taxon>Craniata</taxon>
        <taxon>Vertebrata</taxon>
        <taxon>Euteleostomi</taxon>
        <taxon>Actinopterygii</taxon>
        <taxon>Neopterygii</taxon>
        <taxon>Holostei</taxon>
        <taxon>Semionotiformes</taxon>
        <taxon>Lepisosteidae</taxon>
        <taxon>Lepisosteus</taxon>
    </lineage>
</organism>
<feature type="binding site" evidence="14">
    <location>
        <position position="83"/>
    </location>
    <ligand>
        <name>Ca(2+)</name>
        <dbReference type="ChEBI" id="CHEBI:29108"/>
        <label>2</label>
    </ligand>
</feature>
<dbReference type="AlphaFoldDB" id="W5NF85"/>
<dbReference type="STRING" id="7918.ENSLOCP00000019294"/>
<dbReference type="InterPro" id="IPR001818">
    <property type="entry name" value="Pept_M10_metallopeptidase"/>
</dbReference>
<keyword evidence="5" id="KW-0677">Repeat</keyword>
<dbReference type="HOGENOM" id="CLU_015489_9_0_1"/>
<dbReference type="Pfam" id="PF00045">
    <property type="entry name" value="Hemopexin"/>
    <property type="match status" value="2"/>
</dbReference>
<evidence type="ECO:0000313" key="18">
    <source>
        <dbReference type="Ensembl" id="ENSLOCP00000019294.1"/>
    </source>
</evidence>
<reference evidence="18" key="2">
    <citation type="submission" date="2025-08" db="UniProtKB">
        <authorList>
            <consortium name="Ensembl"/>
        </authorList>
    </citation>
    <scope>IDENTIFICATION</scope>
</reference>
<dbReference type="EMBL" id="AHAT01031518">
    <property type="status" value="NOT_ANNOTATED_CDS"/>
    <property type="molecule type" value="Genomic_DNA"/>
</dbReference>
<feature type="repeat" description="Hemopexin" evidence="16">
    <location>
        <begin position="188"/>
        <end position="247"/>
    </location>
</feature>
<dbReference type="PIRSF" id="PIRSF001191">
    <property type="entry name" value="Peptidase_M10A_matrix"/>
    <property type="match status" value="1"/>
</dbReference>
<keyword evidence="6" id="KW-0378">Hydrolase</keyword>
<dbReference type="OMA" id="ELYGQCE"/>
<dbReference type="PROSITE" id="PS51642">
    <property type="entry name" value="HEMOPEXIN_2"/>
    <property type="match status" value="4"/>
</dbReference>
<keyword evidence="4" id="KW-0732">Signal</keyword>
<feature type="binding site" evidence="14">
    <location>
        <position position="122"/>
    </location>
    <ligand>
        <name>Ca(2+)</name>
        <dbReference type="ChEBI" id="CHEBI:29108"/>
        <label>3</label>
    </ligand>
</feature>
<keyword evidence="8 14" id="KW-0106">Calcium</keyword>
<feature type="binding site" evidence="14">
    <location>
        <position position="101"/>
    </location>
    <ligand>
        <name>Ca(2+)</name>
        <dbReference type="ChEBI" id="CHEBI:29108"/>
        <label>3</label>
    </ligand>
</feature>
<keyword evidence="9" id="KW-0482">Metalloprotease</keyword>
<evidence type="ECO:0000256" key="4">
    <source>
        <dbReference type="ARBA" id="ARBA00022729"/>
    </source>
</evidence>
<feature type="domain" description="Peptidase metallopeptidase" evidence="17">
    <location>
        <begin position="26"/>
        <end position="186"/>
    </location>
</feature>
<feature type="binding site" evidence="14">
    <location>
        <position position="312"/>
    </location>
    <ligand>
        <name>Ca(2+)</name>
        <dbReference type="ChEBI" id="CHEBI:29108"/>
        <label>5</label>
    </ligand>
</feature>
<comment type="similarity">
    <text evidence="1">Belongs to the peptidase M10A family.</text>
</comment>
<dbReference type="CDD" id="cd04278">
    <property type="entry name" value="ZnMc_MMP"/>
    <property type="match status" value="1"/>
</dbReference>
<dbReference type="FunFam" id="3.40.390.10:FF:000091">
    <property type="entry name" value="Matrix metalloproteinase-16-like Protein"/>
    <property type="match status" value="1"/>
</dbReference>
<feature type="binding site" evidence="14">
    <location>
        <position position="253"/>
    </location>
    <ligand>
        <name>Ca(2+)</name>
        <dbReference type="ChEBI" id="CHEBI:29108"/>
        <label>4</label>
    </ligand>
</feature>
<dbReference type="Pfam" id="PF00413">
    <property type="entry name" value="Peptidase_M10"/>
    <property type="match status" value="1"/>
</dbReference>
<dbReference type="Gene3D" id="2.110.10.10">
    <property type="entry name" value="Hemopexin-like domain"/>
    <property type="match status" value="1"/>
</dbReference>
<accession>W5NF85</accession>
<feature type="binding site" evidence="14">
    <location>
        <position position="119"/>
    </location>
    <ligand>
        <name>Ca(2+)</name>
        <dbReference type="ChEBI" id="CHEBI:29108"/>
        <label>3</label>
    </ligand>
</feature>
<comment type="cofactor">
    <cofactor evidence="14">
        <name>Zn(2+)</name>
        <dbReference type="ChEBI" id="CHEBI:29105"/>
    </cofactor>
    <text evidence="14">Binds 2 Zn(2+) ions per subunit.</text>
</comment>
<dbReference type="SMART" id="SM00235">
    <property type="entry name" value="ZnMc"/>
    <property type="match status" value="1"/>
</dbReference>
<dbReference type="InterPro" id="IPR021190">
    <property type="entry name" value="Pept_M10A"/>
</dbReference>
<dbReference type="GO" id="GO:0030198">
    <property type="term" value="P:extracellular matrix organization"/>
    <property type="evidence" value="ECO:0000318"/>
    <property type="project" value="GO_Central"/>
</dbReference>
<evidence type="ECO:0000259" key="17">
    <source>
        <dbReference type="SMART" id="SM00235"/>
    </source>
</evidence>
<proteinExistence type="inferred from homology"/>
<evidence type="ECO:0000256" key="8">
    <source>
        <dbReference type="ARBA" id="ARBA00022837"/>
    </source>
</evidence>
<keyword evidence="7 13" id="KW-0862">Zinc</keyword>
<feature type="binding site" evidence="14">
    <location>
        <position position="122"/>
    </location>
    <ligand>
        <name>Ca(2+)</name>
        <dbReference type="ChEBI" id="CHEBI:29108"/>
        <label>1</label>
    </ligand>
</feature>
<evidence type="ECO:0000256" key="5">
    <source>
        <dbReference type="ARBA" id="ARBA00022737"/>
    </source>
</evidence>
<evidence type="ECO:0000256" key="11">
    <source>
        <dbReference type="ARBA" id="ARBA00023180"/>
    </source>
</evidence>
<feature type="modified residue" description="Phosphotyrosine; by PKDCC" evidence="15">
    <location>
        <position position="294"/>
    </location>
</feature>
<name>W5NF85_LEPOC</name>
<dbReference type="SUPFAM" id="SSF50923">
    <property type="entry name" value="Hemopexin-like domain"/>
    <property type="match status" value="1"/>
</dbReference>
<dbReference type="SMART" id="SM00120">
    <property type="entry name" value="HX"/>
    <property type="match status" value="4"/>
</dbReference>
<feature type="binding site" evidence="13">
    <location>
        <position position="151"/>
    </location>
    <ligand>
        <name>Zn(2+)</name>
        <dbReference type="ChEBI" id="CHEBI:29105"/>
        <label>2</label>
        <note>catalytic</note>
    </ligand>
</feature>
<dbReference type="PANTHER" id="PTHR10201">
    <property type="entry name" value="MATRIX METALLOPROTEINASE"/>
    <property type="match status" value="1"/>
</dbReference>
<dbReference type="InterPro" id="IPR018487">
    <property type="entry name" value="Hemopexin-like_repeat"/>
</dbReference>
<dbReference type="InterPro" id="IPR033739">
    <property type="entry name" value="M10A_MMP"/>
</dbReference>
<dbReference type="Proteomes" id="UP000018468">
    <property type="component" value="Linkage group LG1"/>
</dbReference>
<sequence length="427" mass="48853">KRTTSSVLRRFRRSRGSEGSLGPMPGLGFAQQRLKWRLMAEGHSDHLTKEEQRRELRLAFRRWSEVAPLSFQEDLTCPMAEIDIWVGFGTGRHLGCPWAFDGLGGELAHTLLPGEIHLDDDEPYNTSPSDQGVGLLQVAVHEIGHVLGLPHLLYPGSVMHPFYPTTGGTVELSWHDRRAIQELYGQCEDPFDTVFDWVRRQSSQKGEPVLRFNTFFFRGGQYWLYENRHSRPRLGDPRRLTAGWRGLPEGGVDAFVHVWTPQIDARFFFKGTQFWRYDSSTDRVFTQDPEGQRYPCRISEGFPGVSGPIDAAVFLRREGCIYFFKGQEVLAFGVSSNQTLPGFPKRLEEVFPASIQEDHPTAGNLDAAYYSYTHHTLFLFKGKFFWEVAREGSTEHPVSHNALLPRRRVAEQWLDLCDVHPSTLDER</sequence>
<evidence type="ECO:0000256" key="2">
    <source>
        <dbReference type="ARBA" id="ARBA00022670"/>
    </source>
</evidence>
<feature type="repeat" description="Hemopexin" evidence="16">
    <location>
        <begin position="306"/>
        <end position="354"/>
    </location>
</feature>
<dbReference type="PANTHER" id="PTHR10201:SF323">
    <property type="entry name" value="MATRIX METALLOPROTEINASE-21"/>
    <property type="match status" value="1"/>
</dbReference>
<reference evidence="19" key="1">
    <citation type="submission" date="2011-12" db="EMBL/GenBank/DDBJ databases">
        <title>The Draft Genome of Lepisosteus oculatus.</title>
        <authorList>
            <consortium name="The Broad Institute Genome Assembly &amp; Analysis Group"/>
            <consortium name="Computational R&amp;D Group"/>
            <consortium name="and Sequencing Platform"/>
            <person name="Di Palma F."/>
            <person name="Alfoldi J."/>
            <person name="Johnson J."/>
            <person name="Berlin A."/>
            <person name="Gnerre S."/>
            <person name="Jaffe D."/>
            <person name="MacCallum I."/>
            <person name="Young S."/>
            <person name="Walker B.J."/>
            <person name="Lander E.S."/>
            <person name="Lindblad-Toh K."/>
        </authorList>
    </citation>
    <scope>NUCLEOTIDE SEQUENCE [LARGE SCALE GENOMIC DNA]</scope>
</reference>
<keyword evidence="10" id="KW-1015">Disulfide bond</keyword>
<dbReference type="Ensembl" id="ENSLOCT00000019326.1">
    <property type="protein sequence ID" value="ENSLOCP00000019294.1"/>
    <property type="gene ID" value="ENSLOCG00000015675.1"/>
</dbReference>
<evidence type="ECO:0000256" key="1">
    <source>
        <dbReference type="ARBA" id="ARBA00010370"/>
    </source>
</evidence>
<evidence type="ECO:0000256" key="14">
    <source>
        <dbReference type="PIRSR" id="PIRSR621190-2"/>
    </source>
</evidence>
<dbReference type="InterPro" id="IPR006026">
    <property type="entry name" value="Peptidase_Metallo"/>
</dbReference>
<keyword evidence="2" id="KW-0645">Protease</keyword>
<comment type="cofactor">
    <cofactor evidence="14">
        <name>Ca(2+)</name>
        <dbReference type="ChEBI" id="CHEBI:29108"/>
    </cofactor>
    <text evidence="14">Can bind about 5 Ca(2+) ions per subunit.</text>
</comment>
<feature type="binding site" evidence="13">
    <location>
        <position position="145"/>
    </location>
    <ligand>
        <name>Zn(2+)</name>
        <dbReference type="ChEBI" id="CHEBI:29105"/>
        <label>2</label>
        <note>catalytic</note>
    </ligand>
</feature>
<evidence type="ECO:0000256" key="10">
    <source>
        <dbReference type="ARBA" id="ARBA00023157"/>
    </source>
</evidence>
<feature type="binding site" evidence="14">
    <location>
        <position position="159"/>
    </location>
    <ligand>
        <name>Zn(2+)</name>
        <dbReference type="ChEBI" id="CHEBI:29105"/>
        <label>2</label>
        <note>catalytic</note>
    </ligand>
</feature>
<evidence type="ECO:0000256" key="7">
    <source>
        <dbReference type="ARBA" id="ARBA00022833"/>
    </source>
</evidence>
<feature type="active site" evidence="12">
    <location>
        <position position="142"/>
    </location>
</feature>
<feature type="binding site" evidence="14">
    <location>
        <position position="93"/>
    </location>
    <ligand>
        <name>Zn(2+)</name>
        <dbReference type="ChEBI" id="CHEBI:29105"/>
        <label>1</label>
    </ligand>
</feature>
<dbReference type="InterPro" id="IPR024079">
    <property type="entry name" value="MetalloPept_cat_dom_sf"/>
</dbReference>
<feature type="binding site" evidence="13">
    <location>
        <position position="141"/>
    </location>
    <ligand>
        <name>Zn(2+)</name>
        <dbReference type="ChEBI" id="CHEBI:29105"/>
        <label>2</label>
        <note>catalytic</note>
    </ligand>
</feature>
<dbReference type="GO" id="GO:0004222">
    <property type="term" value="F:metalloendopeptidase activity"/>
    <property type="evidence" value="ECO:0000318"/>
    <property type="project" value="GO_Central"/>
</dbReference>
<reference evidence="18" key="3">
    <citation type="submission" date="2025-09" db="UniProtKB">
        <authorList>
            <consortium name="Ensembl"/>
        </authorList>
    </citation>
    <scope>IDENTIFICATION</scope>
</reference>
<dbReference type="GO" id="GO:0006508">
    <property type="term" value="P:proteolysis"/>
    <property type="evidence" value="ECO:0007669"/>
    <property type="project" value="UniProtKB-KW"/>
</dbReference>
<dbReference type="InterPro" id="IPR036375">
    <property type="entry name" value="Hemopexin-like_dom_sf"/>
</dbReference>
<dbReference type="FunFam" id="2.110.10.10:FF:000012">
    <property type="entry name" value="Matrix metallopeptidase 21"/>
    <property type="match status" value="1"/>
</dbReference>
<feature type="binding site" evidence="14">
    <location>
        <position position="366"/>
    </location>
    <ligand>
        <name>Ca(2+)</name>
        <dbReference type="ChEBI" id="CHEBI:29108"/>
        <label>4</label>
    </ligand>
</feature>
<evidence type="ECO:0000256" key="12">
    <source>
        <dbReference type="PIRSR" id="PIRSR001191-1"/>
    </source>
</evidence>
<evidence type="ECO:0000256" key="16">
    <source>
        <dbReference type="PROSITE-ProRule" id="PRU01011"/>
    </source>
</evidence>
<feature type="binding site" evidence="14">
    <location>
        <position position="102"/>
    </location>
    <ligand>
        <name>Ca(2+)</name>
        <dbReference type="ChEBI" id="CHEBI:29108"/>
        <label>3</label>
    </ligand>
</feature>
<dbReference type="InParanoid" id="W5NF85"/>
<evidence type="ECO:0000256" key="13">
    <source>
        <dbReference type="PIRSR" id="PIRSR001191-2"/>
    </source>
</evidence>
<feature type="binding site" evidence="14">
    <location>
        <position position="117"/>
    </location>
    <ligand>
        <name>Zn(2+)</name>
        <dbReference type="ChEBI" id="CHEBI:29105"/>
        <label>1</label>
    </ligand>
</feature>
<feature type="binding site" evidence="14">
    <location>
        <position position="120"/>
    </location>
    <ligand>
        <name>Ca(2+)</name>
        <dbReference type="ChEBI" id="CHEBI:29108"/>
        <label>1</label>
    </ligand>
</feature>
<dbReference type="GeneTree" id="ENSGT00940000159140"/>
<dbReference type="GO" id="GO:0031012">
    <property type="term" value="C:extracellular matrix"/>
    <property type="evidence" value="ECO:0007669"/>
    <property type="project" value="InterPro"/>
</dbReference>